<protein>
    <recommendedName>
        <fullName evidence="2">DUF5672 domain-containing protein</fullName>
    </recommendedName>
</protein>
<proteinExistence type="predicted"/>
<keyword evidence="4" id="KW-1185">Reference proteome</keyword>
<keyword evidence="1" id="KW-0732">Signal</keyword>
<evidence type="ECO:0000313" key="4">
    <source>
        <dbReference type="Proteomes" id="UP000789595"/>
    </source>
</evidence>
<feature type="domain" description="DUF5672" evidence="2">
    <location>
        <begin position="528"/>
        <end position="638"/>
    </location>
</feature>
<evidence type="ECO:0000259" key="2">
    <source>
        <dbReference type="Pfam" id="PF18922"/>
    </source>
</evidence>
<dbReference type="Proteomes" id="UP000789595">
    <property type="component" value="Unassembled WGS sequence"/>
</dbReference>
<feature type="signal peptide" evidence="1">
    <location>
        <begin position="1"/>
        <end position="21"/>
    </location>
</feature>
<organism evidence="3 4">
    <name type="scientific">Pelagomonas calceolata</name>
    <dbReference type="NCBI Taxonomy" id="35677"/>
    <lineage>
        <taxon>Eukaryota</taxon>
        <taxon>Sar</taxon>
        <taxon>Stramenopiles</taxon>
        <taxon>Ochrophyta</taxon>
        <taxon>Pelagophyceae</taxon>
        <taxon>Pelagomonadales</taxon>
        <taxon>Pelagomonadaceae</taxon>
        <taxon>Pelagomonas</taxon>
    </lineage>
</organism>
<accession>A0A8J2S9D7</accession>
<feature type="chain" id="PRO_5035286883" description="DUF5672 domain-containing protein" evidence="1">
    <location>
        <begin position="22"/>
        <end position="992"/>
    </location>
</feature>
<dbReference type="AlphaFoldDB" id="A0A8J2S9D7"/>
<sequence length="992" mass="104527">MSLTSRVVRALCLALATPSLAIGPRLVCDTNEFVEKLWPTYAAAHAAAVAALRNDAAPGAWRGHRYLVCSVSNRGLGNKLLFELMPCARVAFATGRALVVRTERHIAEALGGVDFAAAPGEAPAIAWLAPGLADACPGSPGSCQSHELVCDRRRPAHLPALCGRRLGHPGVADAAGDAPVVALNCNTHPACGRAVRERGRAAGRCDGVLAAAFFPLAAGVRDAAATFVRRTAGGGGAYAAFHVRVGEREALEVFETAVWGLLERAHKEPTAADWQCYAARYPDVGAAFGRNVGALARHHYRHGFAEGRNPYCEAALHGDALVEAAFGALNASRARDPGFVGVVLRKFHDAVAIARRAGGPVVVLSDSAAVAPLLRRAYPAVRLVAPPGEPGHVEPAALLRKALFDLLVIGAAADLRASHHSTFHASARKLFAPSPIHKLRPRPPPPPALARVVLIDVRPDVDERHASKLHAVAANLCEKLPGTPVVFFHHSAAAAAAAALARAHACVAATTAVDAQIPGLEGFSVGKNVVQYNALLKTEAFWRSTGADRDTVLLAQADSGVCGAGAAVEAFARYDYCGAVTRFGVAWAPTQNGGFSIRNVGCMRRVIRAFAAGAFRDGNTRRGGLARVAEDAFFTQGAALFCDKRAWGFHKNWNYGRHAARREAWEKAGGGPAPPPYDPDIATCAANRALADLHVAPAAHGGGPATETRSATDTAATAAVPPVRVHAWIHPGRDGFGSQFFNKMAVFGACRLVPDDGCCYIHTTIKKMAHGVDVGAAEAVTGLRSDARCASRHPQTLPRAITPEFSRARRADRELATRLDVLAHPAVRRELRKLYDAAIYVGSRKVASNESYVCLAESIRRRDATAKICVFSEGSPADFGALAGAPGVELVLGGDALETFHHLVTAPHLFISSSTFGLAAAVLATQAKIYTAPVGDFASQLAGCWGECDCPGVRRKLTGPHGWPCCGPPPDARAFLARHDPWARFGLEAPHA</sequence>
<reference evidence="3" key="1">
    <citation type="submission" date="2021-11" db="EMBL/GenBank/DDBJ databases">
        <authorList>
            <consortium name="Genoscope - CEA"/>
            <person name="William W."/>
        </authorList>
    </citation>
    <scope>NUCLEOTIDE SEQUENCE</scope>
</reference>
<dbReference type="Pfam" id="PF18922">
    <property type="entry name" value="DUF5672"/>
    <property type="match status" value="1"/>
</dbReference>
<evidence type="ECO:0000256" key="1">
    <source>
        <dbReference type="SAM" id="SignalP"/>
    </source>
</evidence>
<comment type="caution">
    <text evidence="3">The sequence shown here is derived from an EMBL/GenBank/DDBJ whole genome shotgun (WGS) entry which is preliminary data.</text>
</comment>
<dbReference type="InterPro" id="IPR043729">
    <property type="entry name" value="DUF5672"/>
</dbReference>
<name>A0A8J2S9D7_9STRA</name>
<gene>
    <name evidence="3" type="ORF">PECAL_1P22210</name>
</gene>
<dbReference type="EMBL" id="CAKKNE010000001">
    <property type="protein sequence ID" value="CAH0365766.1"/>
    <property type="molecule type" value="Genomic_DNA"/>
</dbReference>
<evidence type="ECO:0000313" key="3">
    <source>
        <dbReference type="EMBL" id="CAH0365766.1"/>
    </source>
</evidence>